<sequence>MEISFYTTNSDDVFMTLPLPGINGGGDIPVIVDNVTTKIEDLTAFAGFAGLLLGSEDLSFKIKGRTTIHVGKLHTKVNYNEMVKMKGFNKLTGMEIQSYNLVPNNPNINLAGKVLIPNPTVVTIEMVTAPQYAPLVYFKVANITLKGNVHISFSLNGTVLGFGTIPNLTITPGNHQYDFQGKLGDKAMTALLTAIISGGKNTALTVKGNGTEVDGVDIPWLSSPLASLEVTVPIAVSG</sequence>
<organism evidence="1 2">
    <name type="scientific">Discina gigas</name>
    <dbReference type="NCBI Taxonomy" id="1032678"/>
    <lineage>
        <taxon>Eukaryota</taxon>
        <taxon>Fungi</taxon>
        <taxon>Dikarya</taxon>
        <taxon>Ascomycota</taxon>
        <taxon>Pezizomycotina</taxon>
        <taxon>Pezizomycetes</taxon>
        <taxon>Pezizales</taxon>
        <taxon>Discinaceae</taxon>
        <taxon>Discina</taxon>
    </lineage>
</organism>
<proteinExistence type="predicted"/>
<protein>
    <submittedName>
        <fullName evidence="1">Uncharacterized protein</fullName>
    </submittedName>
</protein>
<reference evidence="1 2" key="1">
    <citation type="submission" date="2024-02" db="EMBL/GenBank/DDBJ databases">
        <title>Discinaceae phylogenomics.</title>
        <authorList>
            <person name="Dirks A.C."/>
            <person name="James T.Y."/>
        </authorList>
    </citation>
    <scope>NUCLEOTIDE SEQUENCE [LARGE SCALE GENOMIC DNA]</scope>
    <source>
        <strain evidence="1 2">ACD0624</strain>
    </source>
</reference>
<gene>
    <name evidence="1" type="ORF">Q9L58_003675</name>
</gene>
<dbReference type="InterPro" id="IPR022185">
    <property type="entry name" value="DUF3712"/>
</dbReference>
<name>A0ABR3GN43_9PEZI</name>
<comment type="caution">
    <text evidence="1">The sequence shown here is derived from an EMBL/GenBank/DDBJ whole genome shotgun (WGS) entry which is preliminary data.</text>
</comment>
<dbReference type="EMBL" id="JBBBZM010000036">
    <property type="protein sequence ID" value="KAL0637342.1"/>
    <property type="molecule type" value="Genomic_DNA"/>
</dbReference>
<dbReference type="Pfam" id="PF12505">
    <property type="entry name" value="DUF3712"/>
    <property type="match status" value="1"/>
</dbReference>
<dbReference type="Proteomes" id="UP001447188">
    <property type="component" value="Unassembled WGS sequence"/>
</dbReference>
<dbReference type="PANTHER" id="PTHR35895">
    <property type="entry name" value="CHROMOSOME 16, WHOLE GENOME SHOTGUN SEQUENCE"/>
    <property type="match status" value="1"/>
</dbReference>
<keyword evidence="2" id="KW-1185">Reference proteome</keyword>
<evidence type="ECO:0000313" key="2">
    <source>
        <dbReference type="Proteomes" id="UP001447188"/>
    </source>
</evidence>
<evidence type="ECO:0000313" key="1">
    <source>
        <dbReference type="EMBL" id="KAL0637342.1"/>
    </source>
</evidence>
<dbReference type="PANTHER" id="PTHR35895:SF1">
    <property type="entry name" value="LIPID-BINDING SERUM GLYCOPROTEIN C-TERMINAL DOMAIN-CONTAINING PROTEIN"/>
    <property type="match status" value="1"/>
</dbReference>
<accession>A0ABR3GN43</accession>
<dbReference type="InterPro" id="IPR046368">
    <property type="entry name" value="Tag1"/>
</dbReference>